<comment type="caution">
    <text evidence="1">The sequence shown here is derived from an EMBL/GenBank/DDBJ whole genome shotgun (WGS) entry which is preliminary data.</text>
</comment>
<dbReference type="RefSeq" id="WP_129735293.1">
    <property type="nucleotide sequence ID" value="NZ_PRLM01000006.1"/>
</dbReference>
<gene>
    <name evidence="1" type="ORF">G3RUM_00633</name>
</gene>
<accession>A0ABY0FL58</accession>
<protein>
    <recommendedName>
        <fullName evidence="3">J domain-containing protein</fullName>
    </recommendedName>
</protein>
<reference evidence="1 2" key="2">
    <citation type="journal article" date="2020" name="Cell Rep.">
        <title>Acquisition and Adaptation of Ultra-small Parasitic Reduced Genome Bacteria to Mammalian Hosts.</title>
        <authorList>
            <person name="McLean J.S."/>
            <person name="Bor B."/>
            <person name="Kerns K.A."/>
            <person name="Liu Q."/>
            <person name="To T.T."/>
            <person name="Solden L."/>
            <person name="Hendrickson E.L."/>
            <person name="Wrighton K."/>
            <person name="Shi W."/>
            <person name="He X."/>
        </authorList>
    </citation>
    <scope>NUCLEOTIDE SEQUENCE [LARGE SCALE GENOMIC DNA]</scope>
    <source>
        <strain evidence="1 2">TM7_G3_2_Rum_HOT_351B</strain>
    </source>
</reference>
<evidence type="ECO:0000313" key="1">
    <source>
        <dbReference type="EMBL" id="RYC74478.1"/>
    </source>
</evidence>
<dbReference type="EMBL" id="PRLM01000006">
    <property type="protein sequence ID" value="RYC74478.1"/>
    <property type="molecule type" value="Genomic_DNA"/>
</dbReference>
<dbReference type="Proteomes" id="UP001191019">
    <property type="component" value="Unassembled WGS sequence"/>
</dbReference>
<evidence type="ECO:0008006" key="3">
    <source>
        <dbReference type="Google" id="ProtNLM"/>
    </source>
</evidence>
<reference evidence="1 2" key="1">
    <citation type="journal article" date="2018" name="bioRxiv">
        <title>Evidence of independent acquisition and adaption of ultra-small bacteria to human hosts across the highly diverse yet reduced genomes of the phylum Saccharibacteria.</title>
        <authorList>
            <person name="McLean J.S."/>
            <person name="Bor B."/>
            <person name="To T.T."/>
            <person name="Liu Q."/>
            <person name="Kearns K.A."/>
            <person name="Solden L.M."/>
            <person name="Wrighton K.C."/>
            <person name="He X."/>
            <person name="Shi W."/>
        </authorList>
    </citation>
    <scope>NUCLEOTIDE SEQUENCE [LARGE SCALE GENOMIC DNA]</scope>
    <source>
        <strain evidence="1 2">TM7_G3_2_Rum_HOT_351B</strain>
    </source>
</reference>
<evidence type="ECO:0000313" key="2">
    <source>
        <dbReference type="Proteomes" id="UP001191019"/>
    </source>
</evidence>
<sequence>MGAIEKRFGIETSRGIQTELTIINDIQKETIGALEARGELSNESRAVMHGLSTRGINASNLTPVEAARVYAYATNATPEVVSEKVDRIFDRLDMHINAKKSRHDSADPTYFNQAEMRAKADLQDKYEAWTRGELDLERGFDVEEVYQKLIENGYDDNSFLRRKLEEDDAEDLIDEGLLDESSLYVYGPFTTEDLENMQAFDVSKWRDITDQRSVGGYKKQTKSDYGKKLKQQFEQLDPNDNSRSARAIRIAYDAYNKRSFSTGEVGRAGANLSTLIGDTIAAGPSGLEQDLLSDFVAREILQNRRLQAKSMLISSSSIAIEVIDMEIPKDDSERVEYDSMKRACTYLGYYAAQMLGYKSDDLKKRYGSSRPFKKEFFEELAASAGALTESRSKYLDEAFPQYLTKMDEHLHNVNYRLQNLQHESQLLSDEWD</sequence>
<organism evidence="1 2">
    <name type="scientific">Candidatus Nanosyncoccus alces</name>
    <dbReference type="NCBI Taxonomy" id="2171997"/>
    <lineage>
        <taxon>Bacteria</taxon>
        <taxon>Candidatus Saccharimonadota</taxon>
        <taxon>Candidatus Nanosyncoccalia</taxon>
        <taxon>Candidatus Nanosyncoccales</taxon>
        <taxon>Candidatus Nanosyncoccaceae</taxon>
        <taxon>Candidatus Nanosyncoccus</taxon>
    </lineage>
</organism>
<proteinExistence type="predicted"/>
<keyword evidence="2" id="KW-1185">Reference proteome</keyword>
<name>A0ABY0FL58_9BACT</name>